<evidence type="ECO:0000313" key="4">
    <source>
        <dbReference type="Proteomes" id="UP001571980"/>
    </source>
</evidence>
<name>A0ABV4T978_9EURY</name>
<organism evidence="3 4">
    <name type="scientific">Pyrococcus kukulkanii</name>
    <dbReference type="NCBI Taxonomy" id="1609559"/>
    <lineage>
        <taxon>Archaea</taxon>
        <taxon>Methanobacteriati</taxon>
        <taxon>Methanobacteriota</taxon>
        <taxon>Thermococci</taxon>
        <taxon>Thermococcales</taxon>
        <taxon>Thermococcaceae</taxon>
        <taxon>Pyrococcus</taxon>
    </lineage>
</organism>
<accession>A0ABV4T978</accession>
<keyword evidence="1" id="KW-0238">DNA-binding</keyword>
<evidence type="ECO:0000259" key="2">
    <source>
        <dbReference type="Pfam" id="PF07282"/>
    </source>
</evidence>
<evidence type="ECO:0000256" key="1">
    <source>
        <dbReference type="ARBA" id="ARBA00023125"/>
    </source>
</evidence>
<dbReference type="InterPro" id="IPR010095">
    <property type="entry name" value="Cas12f1-like_TNB"/>
</dbReference>
<dbReference type="RefSeq" id="WP_372824584.1">
    <property type="nucleotide sequence ID" value="NZ_JARRIG010000007.1"/>
</dbReference>
<protein>
    <submittedName>
        <fullName evidence="3">Transposase</fullName>
    </submittedName>
</protein>
<sequence>MRVVRTVVLKSERLPKKVFKIFVELEGMYREMLLQTVLFAVQNGITSFVKLKAEKYSFLRKLYPQLPSHYAYTVCQDSALRVKSFLKRKKKGFAEKEYPEVRNVSIWLDDHLWRAGLTFIKIATHKGWIEVGLEGHKHYWKTVNSGWRLASQARVKLDRKEKRLVVYLTFYKDVEEYEAKSWISVDVNEDNVTALIDFTPVIFETGQKEITLGYYYRRKRVQEKWDKKLGSRNGKKRKILRKLHEKDKKRDIRSKLAKIIVLEARKRNAGIVLERLPKNVPRKMLEKIGDRQLRHRIYQSAFLGVQRAIEEKAREYGVPVIKVNPKSTSRVCPVHNAVVKYENGSRFGVCTAGGEVWHRDVLAVWNLYLRALQSDGGTASSFGGLCVNGRPVPLASTATNEAIWIEKSRWLRWNSLPLIQSDTSLHKMKR</sequence>
<feature type="domain" description="Cas12f1-like TNB" evidence="2">
    <location>
        <begin position="306"/>
        <end position="367"/>
    </location>
</feature>
<evidence type="ECO:0000313" key="3">
    <source>
        <dbReference type="EMBL" id="MFA4805179.1"/>
    </source>
</evidence>
<dbReference type="Proteomes" id="UP001571980">
    <property type="component" value="Unassembled WGS sequence"/>
</dbReference>
<dbReference type="EMBL" id="JARRIG010000007">
    <property type="protein sequence ID" value="MFA4805179.1"/>
    <property type="molecule type" value="Genomic_DNA"/>
</dbReference>
<reference evidence="3 4" key="1">
    <citation type="submission" date="2023-03" db="EMBL/GenBank/DDBJ databases">
        <title>Speciation in Pyrococcus: adaptation to high temperature as a mechanism.</title>
        <authorList>
            <person name="Gu J."/>
        </authorList>
    </citation>
    <scope>NUCLEOTIDE SEQUENCE [LARGE SCALE GENOMIC DNA]</scope>
    <source>
        <strain evidence="3 4">LMOA34</strain>
    </source>
</reference>
<keyword evidence="4" id="KW-1185">Reference proteome</keyword>
<gene>
    <name evidence="3" type="ORF">P8X34_10625</name>
</gene>
<dbReference type="NCBIfam" id="TIGR01766">
    <property type="entry name" value="IS200/IS605 family accessory protein TnpB-like domain"/>
    <property type="match status" value="1"/>
</dbReference>
<proteinExistence type="predicted"/>
<comment type="caution">
    <text evidence="3">The sequence shown here is derived from an EMBL/GenBank/DDBJ whole genome shotgun (WGS) entry which is preliminary data.</text>
</comment>
<dbReference type="Pfam" id="PF07282">
    <property type="entry name" value="Cas12f1-like_TNB"/>
    <property type="match status" value="1"/>
</dbReference>